<feature type="compositionally biased region" description="Basic and acidic residues" evidence="4">
    <location>
        <begin position="282"/>
        <end position="299"/>
    </location>
</feature>
<dbReference type="FunFam" id="2.20.100.10:FF:000020">
    <property type="entry name" value="Thrombospondin type 1 domain containing 7A"/>
    <property type="match status" value="1"/>
</dbReference>
<evidence type="ECO:0000256" key="1">
    <source>
        <dbReference type="ARBA" id="ARBA00022729"/>
    </source>
</evidence>
<evidence type="ECO:0000259" key="6">
    <source>
        <dbReference type="Pfam" id="PF19028"/>
    </source>
</evidence>
<keyword evidence="8" id="KW-1185">Reference proteome</keyword>
<dbReference type="Pfam" id="PF19028">
    <property type="entry name" value="TSP1_spondin"/>
    <property type="match status" value="3"/>
</dbReference>
<keyword evidence="5" id="KW-0812">Transmembrane</keyword>
<dbReference type="GO" id="GO:0030036">
    <property type="term" value="P:actin cytoskeleton organization"/>
    <property type="evidence" value="ECO:0007669"/>
    <property type="project" value="TreeGrafter"/>
</dbReference>
<dbReference type="Gene3D" id="2.20.100.10">
    <property type="entry name" value="Thrombospondin type-1 (TSP1) repeat"/>
    <property type="match status" value="5"/>
</dbReference>
<accession>A0A9Q1EV17</accession>
<feature type="region of interest" description="Disordered" evidence="4">
    <location>
        <begin position="259"/>
        <end position="313"/>
    </location>
</feature>
<dbReference type="PROSITE" id="PS50092">
    <property type="entry name" value="TSP1"/>
    <property type="match status" value="7"/>
</dbReference>
<gene>
    <name evidence="7" type="ORF">SKAU_G00297630</name>
</gene>
<protein>
    <recommendedName>
        <fullName evidence="6">Spondin-like TSP1 domain-containing protein</fullName>
    </recommendedName>
</protein>
<evidence type="ECO:0000313" key="7">
    <source>
        <dbReference type="EMBL" id="KAJ8345570.1"/>
    </source>
</evidence>
<keyword evidence="2" id="KW-1015">Disulfide bond</keyword>
<comment type="caution">
    <text evidence="7">The sequence shown here is derived from an EMBL/GenBank/DDBJ whole genome shotgun (WGS) entry which is preliminary data.</text>
</comment>
<keyword evidence="5" id="KW-0472">Membrane</keyword>
<dbReference type="InterPro" id="IPR036383">
    <property type="entry name" value="TSP1_rpt_sf"/>
</dbReference>
<dbReference type="EMBL" id="JAINUF010000012">
    <property type="protein sequence ID" value="KAJ8345570.1"/>
    <property type="molecule type" value="Genomic_DNA"/>
</dbReference>
<feature type="compositionally biased region" description="Basic residues" evidence="4">
    <location>
        <begin position="272"/>
        <end position="281"/>
    </location>
</feature>
<dbReference type="GO" id="GO:0005886">
    <property type="term" value="C:plasma membrane"/>
    <property type="evidence" value="ECO:0007669"/>
    <property type="project" value="TreeGrafter"/>
</dbReference>
<evidence type="ECO:0000256" key="4">
    <source>
        <dbReference type="SAM" id="MobiDB-lite"/>
    </source>
</evidence>
<proteinExistence type="predicted"/>
<dbReference type="SUPFAM" id="SSF82895">
    <property type="entry name" value="TSP-1 type 1 repeat"/>
    <property type="match status" value="5"/>
</dbReference>
<dbReference type="Pfam" id="PF19030">
    <property type="entry name" value="TSP1_ADAMTS"/>
    <property type="match status" value="1"/>
</dbReference>
<dbReference type="PANTHER" id="PTHR11311:SF8">
    <property type="entry name" value="THROMBOSPONDIN TYPE-1 DOMAIN-CONTAINING PROTEIN 7A"/>
    <property type="match status" value="1"/>
</dbReference>
<evidence type="ECO:0000313" key="8">
    <source>
        <dbReference type="Proteomes" id="UP001152622"/>
    </source>
</evidence>
<dbReference type="Proteomes" id="UP001152622">
    <property type="component" value="Chromosome 12"/>
</dbReference>
<evidence type="ECO:0000256" key="5">
    <source>
        <dbReference type="SAM" id="Phobius"/>
    </source>
</evidence>
<dbReference type="FunFam" id="2.20.100.10:FF:000050">
    <property type="entry name" value="Thrombospondin type 1 domain containing 7B"/>
    <property type="match status" value="1"/>
</dbReference>
<organism evidence="7 8">
    <name type="scientific">Synaphobranchus kaupii</name>
    <name type="common">Kaup's arrowtooth eel</name>
    <dbReference type="NCBI Taxonomy" id="118154"/>
    <lineage>
        <taxon>Eukaryota</taxon>
        <taxon>Metazoa</taxon>
        <taxon>Chordata</taxon>
        <taxon>Craniata</taxon>
        <taxon>Vertebrata</taxon>
        <taxon>Euteleostomi</taxon>
        <taxon>Actinopterygii</taxon>
        <taxon>Neopterygii</taxon>
        <taxon>Teleostei</taxon>
        <taxon>Anguilliformes</taxon>
        <taxon>Synaphobranchidae</taxon>
        <taxon>Synaphobranchus</taxon>
    </lineage>
</organism>
<dbReference type="Pfam" id="PF00090">
    <property type="entry name" value="TSP_1"/>
    <property type="match status" value="1"/>
</dbReference>
<feature type="transmembrane region" description="Helical" evidence="5">
    <location>
        <begin position="21"/>
        <end position="39"/>
    </location>
</feature>
<dbReference type="AlphaFoldDB" id="A0A9Q1EV17"/>
<keyword evidence="5" id="KW-1133">Transmembrane helix</keyword>
<dbReference type="PANTHER" id="PTHR11311">
    <property type="entry name" value="SPONDIN"/>
    <property type="match status" value="1"/>
</dbReference>
<feature type="domain" description="Spondin-like TSP1" evidence="6">
    <location>
        <begin position="186"/>
        <end position="237"/>
    </location>
</feature>
<feature type="compositionally biased region" description="Basic residues" evidence="4">
    <location>
        <begin position="300"/>
        <end position="309"/>
    </location>
</feature>
<sequence length="1014" mass="109821">MRCKRSSGRIDSGRDVISERAIGAFSCVSVCLIFSFYLTKKSYSHSQGPGAGVRVLSVVWGAVRAGRCGVRIRRAGPHSTPTARPRIAQATSADASACATGTATFTTGTWASGGAACPSPSAGGAEPAAPGAGGACARGAEGIQTREVRCVRTADGTAAEEDAICEYFEPKARLEQACLVPCPRDCVLSEFSPWSPCPAPCGGGAGLQSRTRSVLAPPLFGGGACPALAEFRACESPGECRDGEGGGFGLRVGPWSECEAPPTAPRLARQVRQTRRRKNRERSRERERARSRDPETRELIKKKRTRNRQNRPNAKLWDLQVGHQTRQLTCSYRNATPAQLSLCSQGPLPMAFRSCVVTRDCEVSEWGDWSTCSKTCYDPNGPQGERSRLRHALRFPVGGAAECPALEEVEPCNPQGDGVLPCPVYSWRTSEWTECRVDTLLSQQDRRRGNQTGLCGGGVQSREVYCIQGDPASHLSSARDKEGSRPVDSRLCLGPVPNTTQLCHIECPVQCAVSPWNAWGPCTLENCQEHAGKKGFKLRKRVIINEPTGGAGNCPHLVEAIPCDEPSCYDWLVVMLEECIPDNGKPCGPGTQVLQVQCINSDGARVERQLCRDAILPIPGGTTEGRQTRSRAILAYGAGDGGAQCPNSSSLQEWRGCNGHPCTVYHWQTSPWGQCIEDSSLSSVNSSSGSTHGHGGGVACSIGMQTRKVICVRDNVGQVPPKKCPETLRPETVRPCLLPCKRDCVVTPYSDWTPCPSTCQTGSNTKKKQNRKRIIIQLPANGGQDCPEVLSQDRECEAPSVCQGYRWKTHKWRRCQLLPWAIRQGSPGAQESCGPGLQTRAVSCRKQDGGQADIRECLKFPPVPPVTQPCQLPCQADCQLSAWSKFSSCSSDCVGVRTRKRALVGRSKKEEQCRNTQVYALSETRYCPCDKYRAQPVGDWSDCVLPEAGRVEGILGMKVQGDVKECGQGYRYQAMACYNQDQRLVETAYCSSHVLLNGTGAVSGFDLVPSRSHS</sequence>
<feature type="domain" description="Spondin-like TSP1" evidence="6">
    <location>
        <begin position="744"/>
        <end position="800"/>
    </location>
</feature>
<name>A0A9Q1EV17_SYNKA</name>
<dbReference type="InterPro" id="IPR051418">
    <property type="entry name" value="Spondin/Thrombospondin_T1"/>
</dbReference>
<feature type="domain" description="Spondin-like TSP1" evidence="6">
    <location>
        <begin position="361"/>
        <end position="415"/>
    </location>
</feature>
<dbReference type="FunFam" id="2.20.100.10:FF:000031">
    <property type="entry name" value="Thrombospondin type 1 domain containing 7A"/>
    <property type="match status" value="1"/>
</dbReference>
<dbReference type="OrthoDB" id="5814848at2759"/>
<keyword evidence="3" id="KW-0325">Glycoprotein</keyword>
<dbReference type="FunFam" id="2.20.100.10:FF:000019">
    <property type="entry name" value="Thrombospondin type 1 domain containing 7A"/>
    <property type="match status" value="1"/>
</dbReference>
<dbReference type="InterPro" id="IPR044004">
    <property type="entry name" value="TSP1_spondin_dom"/>
</dbReference>
<evidence type="ECO:0000256" key="2">
    <source>
        <dbReference type="ARBA" id="ARBA00023157"/>
    </source>
</evidence>
<reference evidence="7" key="1">
    <citation type="journal article" date="2023" name="Science">
        <title>Genome structures resolve the early diversification of teleost fishes.</title>
        <authorList>
            <person name="Parey E."/>
            <person name="Louis A."/>
            <person name="Montfort J."/>
            <person name="Bouchez O."/>
            <person name="Roques C."/>
            <person name="Iampietro C."/>
            <person name="Lluch J."/>
            <person name="Castinel A."/>
            <person name="Donnadieu C."/>
            <person name="Desvignes T."/>
            <person name="Floi Bucao C."/>
            <person name="Jouanno E."/>
            <person name="Wen M."/>
            <person name="Mejri S."/>
            <person name="Dirks R."/>
            <person name="Jansen H."/>
            <person name="Henkel C."/>
            <person name="Chen W.J."/>
            <person name="Zahm M."/>
            <person name="Cabau C."/>
            <person name="Klopp C."/>
            <person name="Thompson A.W."/>
            <person name="Robinson-Rechavi M."/>
            <person name="Braasch I."/>
            <person name="Lecointre G."/>
            <person name="Bobe J."/>
            <person name="Postlethwait J.H."/>
            <person name="Berthelot C."/>
            <person name="Roest Crollius H."/>
            <person name="Guiguen Y."/>
        </authorList>
    </citation>
    <scope>NUCLEOTIDE SEQUENCE</scope>
    <source>
        <strain evidence="7">WJC10195</strain>
    </source>
</reference>
<dbReference type="SMART" id="SM00209">
    <property type="entry name" value="TSP1"/>
    <property type="match status" value="7"/>
</dbReference>
<keyword evidence="1" id="KW-0732">Signal</keyword>
<dbReference type="InterPro" id="IPR000884">
    <property type="entry name" value="TSP1_rpt"/>
</dbReference>
<evidence type="ECO:0000256" key="3">
    <source>
        <dbReference type="ARBA" id="ARBA00023180"/>
    </source>
</evidence>